<dbReference type="AlphaFoldDB" id="A0A917MP17"/>
<reference evidence="2" key="2">
    <citation type="submission" date="2020-09" db="EMBL/GenBank/DDBJ databases">
        <authorList>
            <person name="Sun Q."/>
            <person name="Zhou Y."/>
        </authorList>
    </citation>
    <scope>NUCLEOTIDE SEQUENCE</scope>
    <source>
        <strain evidence="2">CGMCC 1.15794</strain>
    </source>
</reference>
<keyword evidence="1" id="KW-0472">Membrane</keyword>
<keyword evidence="3" id="KW-1185">Reference proteome</keyword>
<evidence type="ECO:0000256" key="1">
    <source>
        <dbReference type="SAM" id="Phobius"/>
    </source>
</evidence>
<dbReference type="Proteomes" id="UP000657592">
    <property type="component" value="Unassembled WGS sequence"/>
</dbReference>
<dbReference type="EMBL" id="BMJY01000007">
    <property type="protein sequence ID" value="GGH44666.1"/>
    <property type="molecule type" value="Genomic_DNA"/>
</dbReference>
<sequence>MRENRQWRPCAPPAYAVIVLVALALVPAWITIPSAVSLTVLYLMFSPVMPVPSRRS</sequence>
<gene>
    <name evidence="2" type="ORF">GCM10010921_19480</name>
</gene>
<name>A0A917MP17_9MICO</name>
<organism evidence="2 3">
    <name type="scientific">Microbacterium album</name>
    <dbReference type="NCBI Taxonomy" id="2053191"/>
    <lineage>
        <taxon>Bacteria</taxon>
        <taxon>Bacillati</taxon>
        <taxon>Actinomycetota</taxon>
        <taxon>Actinomycetes</taxon>
        <taxon>Micrococcales</taxon>
        <taxon>Microbacteriaceae</taxon>
        <taxon>Microbacterium</taxon>
    </lineage>
</organism>
<protein>
    <submittedName>
        <fullName evidence="2">Uncharacterized protein</fullName>
    </submittedName>
</protein>
<evidence type="ECO:0000313" key="2">
    <source>
        <dbReference type="EMBL" id="GGH44666.1"/>
    </source>
</evidence>
<comment type="caution">
    <text evidence="2">The sequence shown here is derived from an EMBL/GenBank/DDBJ whole genome shotgun (WGS) entry which is preliminary data.</text>
</comment>
<accession>A0A917MP17</accession>
<proteinExistence type="predicted"/>
<reference evidence="2" key="1">
    <citation type="journal article" date="2014" name="Int. J. Syst. Evol. Microbiol.">
        <title>Complete genome sequence of Corynebacterium casei LMG S-19264T (=DSM 44701T), isolated from a smear-ripened cheese.</title>
        <authorList>
            <consortium name="US DOE Joint Genome Institute (JGI-PGF)"/>
            <person name="Walter F."/>
            <person name="Albersmeier A."/>
            <person name="Kalinowski J."/>
            <person name="Ruckert C."/>
        </authorList>
    </citation>
    <scope>NUCLEOTIDE SEQUENCE</scope>
    <source>
        <strain evidence="2">CGMCC 1.15794</strain>
    </source>
</reference>
<feature type="transmembrane region" description="Helical" evidence="1">
    <location>
        <begin position="12"/>
        <end position="45"/>
    </location>
</feature>
<evidence type="ECO:0000313" key="3">
    <source>
        <dbReference type="Proteomes" id="UP000657592"/>
    </source>
</evidence>
<keyword evidence="1" id="KW-0812">Transmembrane</keyword>
<keyword evidence="1" id="KW-1133">Transmembrane helix</keyword>